<sequence>MNNLIPDVLLIIFESFSIHDLLSALQVNRHWCQVAIPLYWKAPFNYTSERSRAALRIYKLFLEESDVDRKKPLYDYPSFIKELNCKDLLISEVDEMLPILIKYEARLDTFIINFSSPGNDRIYVEWTKSCYKPIFDSLVHIEISTPFLKNVVLQNLAENCTQLSHLDINLYDNRLDRFEGLFDYLNQYISAQKHLLNLRLVFKRGDGEKLINVLRSKPKSFKRLELVGWNFYNVTWEWLKNCSNLDEFAITSPAPKILSKIFEVTPYETIRTKYSNVNKIVTIHWHIKDGSKFYFHQDES</sequence>
<dbReference type="Proteomes" id="UP000789342">
    <property type="component" value="Unassembled WGS sequence"/>
</dbReference>
<feature type="non-terminal residue" evidence="1">
    <location>
        <position position="300"/>
    </location>
</feature>
<dbReference type="InterPro" id="IPR036047">
    <property type="entry name" value="F-box-like_dom_sf"/>
</dbReference>
<comment type="caution">
    <text evidence="1">The sequence shown here is derived from an EMBL/GenBank/DDBJ whole genome shotgun (WGS) entry which is preliminary data.</text>
</comment>
<dbReference type="CDD" id="cd09917">
    <property type="entry name" value="F-box_SF"/>
    <property type="match status" value="1"/>
</dbReference>
<reference evidence="1" key="1">
    <citation type="submission" date="2021-06" db="EMBL/GenBank/DDBJ databases">
        <authorList>
            <person name="Kallberg Y."/>
            <person name="Tangrot J."/>
            <person name="Rosling A."/>
        </authorList>
    </citation>
    <scope>NUCLEOTIDE SEQUENCE</scope>
    <source>
        <strain evidence="1">CL551</strain>
    </source>
</reference>
<dbReference type="InterPro" id="IPR032675">
    <property type="entry name" value="LRR_dom_sf"/>
</dbReference>
<dbReference type="SUPFAM" id="SSF81383">
    <property type="entry name" value="F-box domain"/>
    <property type="match status" value="1"/>
</dbReference>
<organism evidence="1 2">
    <name type="scientific">Acaulospora morrowiae</name>
    <dbReference type="NCBI Taxonomy" id="94023"/>
    <lineage>
        <taxon>Eukaryota</taxon>
        <taxon>Fungi</taxon>
        <taxon>Fungi incertae sedis</taxon>
        <taxon>Mucoromycota</taxon>
        <taxon>Glomeromycotina</taxon>
        <taxon>Glomeromycetes</taxon>
        <taxon>Diversisporales</taxon>
        <taxon>Acaulosporaceae</taxon>
        <taxon>Acaulospora</taxon>
    </lineage>
</organism>
<evidence type="ECO:0000313" key="1">
    <source>
        <dbReference type="EMBL" id="CAG8510672.1"/>
    </source>
</evidence>
<dbReference type="SUPFAM" id="SSF52047">
    <property type="entry name" value="RNI-like"/>
    <property type="match status" value="1"/>
</dbReference>
<protein>
    <submittedName>
        <fullName evidence="1">18654_t:CDS:1</fullName>
    </submittedName>
</protein>
<dbReference type="EMBL" id="CAJVPV010001871">
    <property type="protein sequence ID" value="CAG8510672.1"/>
    <property type="molecule type" value="Genomic_DNA"/>
</dbReference>
<dbReference type="OrthoDB" id="2370376at2759"/>
<gene>
    <name evidence="1" type="ORF">AMORRO_LOCUS3708</name>
</gene>
<proteinExistence type="predicted"/>
<keyword evidence="2" id="KW-1185">Reference proteome</keyword>
<dbReference type="AlphaFoldDB" id="A0A9N9F5A4"/>
<dbReference type="Gene3D" id="3.80.10.10">
    <property type="entry name" value="Ribonuclease Inhibitor"/>
    <property type="match status" value="1"/>
</dbReference>
<name>A0A9N9F5A4_9GLOM</name>
<accession>A0A9N9F5A4</accession>
<evidence type="ECO:0000313" key="2">
    <source>
        <dbReference type="Proteomes" id="UP000789342"/>
    </source>
</evidence>